<dbReference type="InterPro" id="IPR036412">
    <property type="entry name" value="HAD-like_sf"/>
</dbReference>
<feature type="signal peptide" evidence="1">
    <location>
        <begin position="1"/>
        <end position="21"/>
    </location>
</feature>
<sequence>MMKRSAVLVLALLAVAQPWFAGVAAQATTAVQCEQRRNLCIFDFDHTLKKGCCYHCCGVLPAEAVAAVRECIENNFEIAIASANRNYNFVRDFLGANFPSELTSKLYTEAVQTGQSYKTSSLTAVLRYHGMQSNPGCAVFFDDLWSNKKYADDVGIPFEKVDPDYGVSVTNVKDGIDKVRKGCACGVG</sequence>
<dbReference type="EMBL" id="CP151504">
    <property type="protein sequence ID" value="WZN61578.1"/>
    <property type="molecule type" value="Genomic_DNA"/>
</dbReference>
<dbReference type="Proteomes" id="UP001472866">
    <property type="component" value="Chromosome 04"/>
</dbReference>
<dbReference type="Gene3D" id="3.40.50.1000">
    <property type="entry name" value="HAD superfamily/HAD-like"/>
    <property type="match status" value="1"/>
</dbReference>
<gene>
    <name evidence="2" type="ORF">HKI87_04g31130</name>
</gene>
<organism evidence="2 3">
    <name type="scientific">Chloropicon roscoffensis</name>
    <dbReference type="NCBI Taxonomy" id="1461544"/>
    <lineage>
        <taxon>Eukaryota</taxon>
        <taxon>Viridiplantae</taxon>
        <taxon>Chlorophyta</taxon>
        <taxon>Chloropicophyceae</taxon>
        <taxon>Chloropicales</taxon>
        <taxon>Chloropicaceae</taxon>
        <taxon>Chloropicon</taxon>
    </lineage>
</organism>
<dbReference type="AlphaFoldDB" id="A0AAX4P695"/>
<evidence type="ECO:0000256" key="1">
    <source>
        <dbReference type="SAM" id="SignalP"/>
    </source>
</evidence>
<evidence type="ECO:0000313" key="3">
    <source>
        <dbReference type="Proteomes" id="UP001472866"/>
    </source>
</evidence>
<feature type="chain" id="PRO_5043926484" evidence="1">
    <location>
        <begin position="22"/>
        <end position="188"/>
    </location>
</feature>
<keyword evidence="3" id="KW-1185">Reference proteome</keyword>
<protein>
    <submittedName>
        <fullName evidence="2">N-acetyltransferase domain-containing protein</fullName>
    </submittedName>
</protein>
<name>A0AAX4P695_9CHLO</name>
<accession>A0AAX4P695</accession>
<keyword evidence="1" id="KW-0732">Signal</keyword>
<proteinExistence type="predicted"/>
<dbReference type="InterPro" id="IPR023214">
    <property type="entry name" value="HAD_sf"/>
</dbReference>
<evidence type="ECO:0000313" key="2">
    <source>
        <dbReference type="EMBL" id="WZN61578.1"/>
    </source>
</evidence>
<dbReference type="SUPFAM" id="SSF56784">
    <property type="entry name" value="HAD-like"/>
    <property type="match status" value="1"/>
</dbReference>
<reference evidence="2 3" key="1">
    <citation type="submission" date="2024-03" db="EMBL/GenBank/DDBJ databases">
        <title>Complete genome sequence of the green alga Chloropicon roscoffensis RCC1871.</title>
        <authorList>
            <person name="Lemieux C."/>
            <person name="Pombert J.-F."/>
            <person name="Otis C."/>
            <person name="Turmel M."/>
        </authorList>
    </citation>
    <scope>NUCLEOTIDE SEQUENCE [LARGE SCALE GENOMIC DNA]</scope>
    <source>
        <strain evidence="2 3">RCC1871</strain>
    </source>
</reference>